<gene>
    <name evidence="1" type="ORF">KL86SPO_70039</name>
</gene>
<sequence>MIPTLKLSEIITVWRDALQASQPIRDFCTAHYNKPPNIFVGINGKTPPAATDGPVIILYPGTKSEGLELQEYTYKLTISWMISQPAVVVTGNLTEYSGVAECDSLGQLIYLELAQLRPDNPISVLHYNIEPVAYFPQFCGRMDITVTITPVNGYSINF</sequence>
<evidence type="ECO:0000313" key="1">
    <source>
        <dbReference type="EMBL" id="SCM83181.1"/>
    </source>
</evidence>
<dbReference type="RefSeq" id="WP_288185667.1">
    <property type="nucleotide sequence ID" value="NZ_LT608335.1"/>
</dbReference>
<name>A0A212M089_9FIRM</name>
<organism evidence="1">
    <name type="scientific">uncultured Sporomusa sp</name>
    <dbReference type="NCBI Taxonomy" id="307249"/>
    <lineage>
        <taxon>Bacteria</taxon>
        <taxon>Bacillati</taxon>
        <taxon>Bacillota</taxon>
        <taxon>Negativicutes</taxon>
        <taxon>Selenomonadales</taxon>
        <taxon>Sporomusaceae</taxon>
        <taxon>Sporomusa</taxon>
        <taxon>environmental samples</taxon>
    </lineage>
</organism>
<dbReference type="EMBL" id="FMJE01000007">
    <property type="protein sequence ID" value="SCM83181.1"/>
    <property type="molecule type" value="Genomic_DNA"/>
</dbReference>
<proteinExistence type="predicted"/>
<dbReference type="AlphaFoldDB" id="A0A212M089"/>
<accession>A0A212M089</accession>
<protein>
    <submittedName>
        <fullName evidence="1">Uncharacterized protein</fullName>
    </submittedName>
</protein>
<reference evidence="1" key="1">
    <citation type="submission" date="2016-08" db="EMBL/GenBank/DDBJ databases">
        <authorList>
            <person name="Seilhamer J.J."/>
        </authorList>
    </citation>
    <scope>NUCLEOTIDE SEQUENCE</scope>
    <source>
        <strain evidence="1">86</strain>
    </source>
</reference>